<name>A0A1L7X552_9HELO</name>
<protein>
    <recommendedName>
        <fullName evidence="5">Mid2 domain-containing protein</fullName>
    </recommendedName>
</protein>
<sequence length="265" mass="27102">MAKRAAAESTTMATNDDDYSSTSTDFDVGSSLPSVAITTSISASLPSVAPFLAVDSSVIGPPSSSSITESTTHQMQADKTWTPAVNTITLTGSLSHTNSLSTGKTPTTGLPSSTSSTPVPTMTSIMPASMLVSSSTRSSLVLSSSSATSGTALSSSSLDVTATTSTMSPTSSPTYSSGMPTGVKAAIGGGAALAVLLVVGFLAYMIFAGRKGKMERTIELQDPPPQEEKPESSADLHAPNAPTIDDIRKKEIGVIARHGFFELAW</sequence>
<feature type="region of interest" description="Disordered" evidence="1">
    <location>
        <begin position="94"/>
        <end position="119"/>
    </location>
</feature>
<gene>
    <name evidence="3" type="ORF">PAC_10049</name>
</gene>
<reference evidence="3 4" key="1">
    <citation type="submission" date="2016-03" db="EMBL/GenBank/DDBJ databases">
        <authorList>
            <person name="Ploux O."/>
        </authorList>
    </citation>
    <scope>NUCLEOTIDE SEQUENCE [LARGE SCALE GENOMIC DNA]</scope>
    <source>
        <strain evidence="3 4">UAMH 11012</strain>
    </source>
</reference>
<feature type="region of interest" description="Disordered" evidence="1">
    <location>
        <begin position="145"/>
        <end position="177"/>
    </location>
</feature>
<dbReference type="Proteomes" id="UP000184330">
    <property type="component" value="Unassembled WGS sequence"/>
</dbReference>
<evidence type="ECO:0000256" key="2">
    <source>
        <dbReference type="SAM" id="Phobius"/>
    </source>
</evidence>
<feature type="region of interest" description="Disordered" evidence="1">
    <location>
        <begin position="1"/>
        <end position="24"/>
    </location>
</feature>
<keyword evidence="2" id="KW-0472">Membrane</keyword>
<keyword evidence="2" id="KW-1133">Transmembrane helix</keyword>
<feature type="region of interest" description="Disordered" evidence="1">
    <location>
        <begin position="219"/>
        <end position="242"/>
    </location>
</feature>
<organism evidence="3 4">
    <name type="scientific">Phialocephala subalpina</name>
    <dbReference type="NCBI Taxonomy" id="576137"/>
    <lineage>
        <taxon>Eukaryota</taxon>
        <taxon>Fungi</taxon>
        <taxon>Dikarya</taxon>
        <taxon>Ascomycota</taxon>
        <taxon>Pezizomycotina</taxon>
        <taxon>Leotiomycetes</taxon>
        <taxon>Helotiales</taxon>
        <taxon>Mollisiaceae</taxon>
        <taxon>Phialocephala</taxon>
        <taxon>Phialocephala fortinii species complex</taxon>
    </lineage>
</organism>
<feature type="compositionally biased region" description="Low complexity" evidence="1">
    <location>
        <begin position="99"/>
        <end position="119"/>
    </location>
</feature>
<accession>A0A1L7X552</accession>
<evidence type="ECO:0000256" key="1">
    <source>
        <dbReference type="SAM" id="MobiDB-lite"/>
    </source>
</evidence>
<proteinExistence type="predicted"/>
<evidence type="ECO:0008006" key="5">
    <source>
        <dbReference type="Google" id="ProtNLM"/>
    </source>
</evidence>
<keyword evidence="2" id="KW-0812">Transmembrane</keyword>
<evidence type="ECO:0000313" key="3">
    <source>
        <dbReference type="EMBL" id="CZR60153.1"/>
    </source>
</evidence>
<keyword evidence="4" id="KW-1185">Reference proteome</keyword>
<feature type="transmembrane region" description="Helical" evidence="2">
    <location>
        <begin position="185"/>
        <end position="207"/>
    </location>
</feature>
<evidence type="ECO:0000313" key="4">
    <source>
        <dbReference type="Proteomes" id="UP000184330"/>
    </source>
</evidence>
<dbReference type="AlphaFoldDB" id="A0A1L7X552"/>
<dbReference type="EMBL" id="FJOG01000015">
    <property type="protein sequence ID" value="CZR60153.1"/>
    <property type="molecule type" value="Genomic_DNA"/>
</dbReference>